<dbReference type="AlphaFoldDB" id="A0A517R4D4"/>
<gene>
    <name evidence="1" type="primary">ubiE_3</name>
    <name evidence="1" type="ORF">Pan189_31340</name>
</gene>
<evidence type="ECO:0000313" key="1">
    <source>
        <dbReference type="EMBL" id="QDT38737.1"/>
    </source>
</evidence>
<dbReference type="Pfam" id="PF01209">
    <property type="entry name" value="Ubie_methyltran"/>
    <property type="match status" value="1"/>
</dbReference>
<dbReference type="KEGG" id="svp:Pan189_31340"/>
<protein>
    <submittedName>
        <fullName evidence="1">Demethylmenaquinone methyltransferase</fullName>
        <ecNumber evidence="1">2.1.1.163</ecNumber>
    </submittedName>
</protein>
<dbReference type="GO" id="GO:0043770">
    <property type="term" value="F:demethylmenaquinone methyltransferase activity"/>
    <property type="evidence" value="ECO:0007669"/>
    <property type="project" value="UniProtKB-EC"/>
</dbReference>
<dbReference type="CDD" id="cd02440">
    <property type="entry name" value="AdoMet_MTases"/>
    <property type="match status" value="1"/>
</dbReference>
<dbReference type="OrthoDB" id="9791837at2"/>
<proteinExistence type="predicted"/>
<keyword evidence="1" id="KW-0808">Transferase</keyword>
<dbReference type="PANTHER" id="PTHR47473:SF1">
    <property type="entry name" value="METHYLTRANSFERASE DOMAIN-CONTAINING PROTEIN"/>
    <property type="match status" value="1"/>
</dbReference>
<evidence type="ECO:0000313" key="2">
    <source>
        <dbReference type="Proteomes" id="UP000317318"/>
    </source>
</evidence>
<dbReference type="EC" id="2.1.1.163" evidence="1"/>
<dbReference type="PANTHER" id="PTHR47473">
    <property type="entry name" value="BTA1P"/>
    <property type="match status" value="1"/>
</dbReference>
<dbReference type="InterPro" id="IPR029063">
    <property type="entry name" value="SAM-dependent_MTases_sf"/>
</dbReference>
<reference evidence="1 2" key="1">
    <citation type="submission" date="2019-02" db="EMBL/GenBank/DDBJ databases">
        <title>Deep-cultivation of Planctomycetes and their phenomic and genomic characterization uncovers novel biology.</title>
        <authorList>
            <person name="Wiegand S."/>
            <person name="Jogler M."/>
            <person name="Boedeker C."/>
            <person name="Pinto D."/>
            <person name="Vollmers J."/>
            <person name="Rivas-Marin E."/>
            <person name="Kohn T."/>
            <person name="Peeters S.H."/>
            <person name="Heuer A."/>
            <person name="Rast P."/>
            <person name="Oberbeckmann S."/>
            <person name="Bunk B."/>
            <person name="Jeske O."/>
            <person name="Meyerdierks A."/>
            <person name="Storesund J.E."/>
            <person name="Kallscheuer N."/>
            <person name="Luecker S."/>
            <person name="Lage O.M."/>
            <person name="Pohl T."/>
            <person name="Merkel B.J."/>
            <person name="Hornburger P."/>
            <person name="Mueller R.-W."/>
            <person name="Bruemmer F."/>
            <person name="Labrenz M."/>
            <person name="Spormann A.M."/>
            <person name="Op den Camp H."/>
            <person name="Overmann J."/>
            <person name="Amann R."/>
            <person name="Jetten M.S.M."/>
            <person name="Mascher T."/>
            <person name="Medema M.H."/>
            <person name="Devos D.P."/>
            <person name="Kaster A.-K."/>
            <person name="Ovreas L."/>
            <person name="Rohde M."/>
            <person name="Galperin M.Y."/>
            <person name="Jogler C."/>
        </authorList>
    </citation>
    <scope>NUCLEOTIDE SEQUENCE [LARGE SCALE GENOMIC DNA]</scope>
    <source>
        <strain evidence="1 2">Pan189</strain>
    </source>
</reference>
<sequence>MSASAGIFNDLRILWQLTFNRVKGDSHAERLESFYRHQASGYDAYRRRLLHGRTDMIQSLPVVEGGTWIDMGAGTGENVEHMGDNLSKFGKVYLLDLCRPLLKIGEERVAEKNWQNVEPVHGDATAWTPTEGAGQVDLVTFSYSLTMIPDWFAAIEHAYRLLKPGGTIGIADFYVARKHAGESERRHGWLTREFWQTFFAVDNVFLSPDHLPYLKNRFETVQIKERFGSVPIVPFLYAPYYIYLGRKPDDVAAPE</sequence>
<dbReference type="EMBL" id="CP036268">
    <property type="protein sequence ID" value="QDT38737.1"/>
    <property type="molecule type" value="Genomic_DNA"/>
</dbReference>
<dbReference type="SUPFAM" id="SSF53335">
    <property type="entry name" value="S-adenosyl-L-methionine-dependent methyltransferases"/>
    <property type="match status" value="1"/>
</dbReference>
<keyword evidence="2" id="KW-1185">Reference proteome</keyword>
<dbReference type="RefSeq" id="WP_145364818.1">
    <property type="nucleotide sequence ID" value="NZ_CP036268.1"/>
</dbReference>
<accession>A0A517R4D4</accession>
<name>A0A517R4D4_9PLAN</name>
<dbReference type="Gene3D" id="3.40.50.150">
    <property type="entry name" value="Vaccinia Virus protein VP39"/>
    <property type="match status" value="1"/>
</dbReference>
<organism evidence="1 2">
    <name type="scientific">Stratiformator vulcanicus</name>
    <dbReference type="NCBI Taxonomy" id="2527980"/>
    <lineage>
        <taxon>Bacteria</taxon>
        <taxon>Pseudomonadati</taxon>
        <taxon>Planctomycetota</taxon>
        <taxon>Planctomycetia</taxon>
        <taxon>Planctomycetales</taxon>
        <taxon>Planctomycetaceae</taxon>
        <taxon>Stratiformator</taxon>
    </lineage>
</organism>
<keyword evidence="1" id="KW-0489">Methyltransferase</keyword>
<dbReference type="GO" id="GO:0032259">
    <property type="term" value="P:methylation"/>
    <property type="evidence" value="ECO:0007669"/>
    <property type="project" value="UniProtKB-KW"/>
</dbReference>
<dbReference type="Proteomes" id="UP000317318">
    <property type="component" value="Chromosome"/>
</dbReference>